<dbReference type="InterPro" id="IPR003593">
    <property type="entry name" value="AAA+_ATPase"/>
</dbReference>
<organism evidence="6 7">
    <name type="scientific">Roseicyclus persicicus</name>
    <dbReference type="NCBI Taxonomy" id="2650661"/>
    <lineage>
        <taxon>Bacteria</taxon>
        <taxon>Pseudomonadati</taxon>
        <taxon>Pseudomonadota</taxon>
        <taxon>Alphaproteobacteria</taxon>
        <taxon>Rhodobacterales</taxon>
        <taxon>Roseobacteraceae</taxon>
        <taxon>Roseicyclus</taxon>
    </lineage>
</organism>
<dbReference type="InterPro" id="IPR027417">
    <property type="entry name" value="P-loop_NTPase"/>
</dbReference>
<sequence length="228" mass="25053">MIRFENLTKSFEVNGQRKVVIDNLTLTVATGRSLALLGRNGAGKSTLMSIIAGNMRPDSGRILCDGTISWPIGQAGSTHPNMTGAQNARFIARVYGVDTEELVDFVEDFAQLGPHFHMPLRTYSSGMKARLSFGLSLGIKFDTYLIDEVTAAGDASFRTRSAALFHERMSTSDAIMVNHNLGELKEFCDAALILEHGKLQYFEDLDEAIEVHKRNMALPASRRGRAKG</sequence>
<gene>
    <name evidence="6" type="ORF">HCU73_11445</name>
</gene>
<dbReference type="SUPFAM" id="SSF52540">
    <property type="entry name" value="P-loop containing nucleoside triphosphate hydrolases"/>
    <property type="match status" value="1"/>
</dbReference>
<evidence type="ECO:0000256" key="2">
    <source>
        <dbReference type="ARBA" id="ARBA00022448"/>
    </source>
</evidence>
<comment type="caution">
    <text evidence="6">The sequence shown here is derived from an EMBL/GenBank/DDBJ whole genome shotgun (WGS) entry which is preliminary data.</text>
</comment>
<dbReference type="SMART" id="SM00382">
    <property type="entry name" value="AAA"/>
    <property type="match status" value="1"/>
</dbReference>
<accession>A0A7X6JZ64</accession>
<dbReference type="InterPro" id="IPR015860">
    <property type="entry name" value="ABC_transpr_TagH-like"/>
</dbReference>
<dbReference type="InterPro" id="IPR017871">
    <property type="entry name" value="ABC_transporter-like_CS"/>
</dbReference>
<dbReference type="Gene3D" id="3.40.50.300">
    <property type="entry name" value="P-loop containing nucleotide triphosphate hydrolases"/>
    <property type="match status" value="1"/>
</dbReference>
<evidence type="ECO:0000313" key="7">
    <source>
        <dbReference type="Proteomes" id="UP000526408"/>
    </source>
</evidence>
<dbReference type="GO" id="GO:0005524">
    <property type="term" value="F:ATP binding"/>
    <property type="evidence" value="ECO:0007669"/>
    <property type="project" value="UniProtKB-KW"/>
</dbReference>
<keyword evidence="7" id="KW-1185">Reference proteome</keyword>
<evidence type="ECO:0000313" key="6">
    <source>
        <dbReference type="EMBL" id="NKX45209.1"/>
    </source>
</evidence>
<keyword evidence="2" id="KW-0813">Transport</keyword>
<evidence type="ECO:0000256" key="1">
    <source>
        <dbReference type="ARBA" id="ARBA00005417"/>
    </source>
</evidence>
<comment type="similarity">
    <text evidence="1">Belongs to the ABC transporter superfamily.</text>
</comment>
<dbReference type="InterPro" id="IPR003439">
    <property type="entry name" value="ABC_transporter-like_ATP-bd"/>
</dbReference>
<dbReference type="PANTHER" id="PTHR46743">
    <property type="entry name" value="TEICHOIC ACIDS EXPORT ATP-BINDING PROTEIN TAGH"/>
    <property type="match status" value="1"/>
</dbReference>
<dbReference type="PROSITE" id="PS00211">
    <property type="entry name" value="ABC_TRANSPORTER_1"/>
    <property type="match status" value="1"/>
</dbReference>
<feature type="domain" description="ABC transporter" evidence="5">
    <location>
        <begin position="2"/>
        <end position="221"/>
    </location>
</feature>
<protein>
    <submittedName>
        <fullName evidence="6">ABC transporter ATP-binding protein</fullName>
    </submittedName>
</protein>
<dbReference type="Proteomes" id="UP000526408">
    <property type="component" value="Unassembled WGS sequence"/>
</dbReference>
<dbReference type="GO" id="GO:0016887">
    <property type="term" value="F:ATP hydrolysis activity"/>
    <property type="evidence" value="ECO:0007669"/>
    <property type="project" value="InterPro"/>
</dbReference>
<dbReference type="PANTHER" id="PTHR46743:SF2">
    <property type="entry name" value="TEICHOIC ACIDS EXPORT ATP-BINDING PROTEIN TAGH"/>
    <property type="match status" value="1"/>
</dbReference>
<dbReference type="Pfam" id="PF00005">
    <property type="entry name" value="ABC_tran"/>
    <property type="match status" value="1"/>
</dbReference>
<dbReference type="PROSITE" id="PS50893">
    <property type="entry name" value="ABC_TRANSPORTER_2"/>
    <property type="match status" value="1"/>
</dbReference>
<keyword evidence="4 6" id="KW-0067">ATP-binding</keyword>
<dbReference type="RefSeq" id="WP_168623590.1">
    <property type="nucleotide sequence ID" value="NZ_JAAZQQ010000003.1"/>
</dbReference>
<name>A0A7X6JZ64_9RHOB</name>
<dbReference type="InterPro" id="IPR050683">
    <property type="entry name" value="Bact_Polysacc_Export_ATP-bd"/>
</dbReference>
<dbReference type="EMBL" id="JAAZQQ010000003">
    <property type="protein sequence ID" value="NKX45209.1"/>
    <property type="molecule type" value="Genomic_DNA"/>
</dbReference>
<dbReference type="GO" id="GO:0016020">
    <property type="term" value="C:membrane"/>
    <property type="evidence" value="ECO:0007669"/>
    <property type="project" value="InterPro"/>
</dbReference>
<evidence type="ECO:0000256" key="4">
    <source>
        <dbReference type="ARBA" id="ARBA00022840"/>
    </source>
</evidence>
<dbReference type="GO" id="GO:0140359">
    <property type="term" value="F:ABC-type transporter activity"/>
    <property type="evidence" value="ECO:0007669"/>
    <property type="project" value="InterPro"/>
</dbReference>
<evidence type="ECO:0000259" key="5">
    <source>
        <dbReference type="PROSITE" id="PS50893"/>
    </source>
</evidence>
<dbReference type="CDD" id="cd03220">
    <property type="entry name" value="ABC_KpsT_Wzt"/>
    <property type="match status" value="1"/>
</dbReference>
<evidence type="ECO:0000256" key="3">
    <source>
        <dbReference type="ARBA" id="ARBA00022741"/>
    </source>
</evidence>
<proteinExistence type="inferred from homology"/>
<dbReference type="AlphaFoldDB" id="A0A7X6JZ64"/>
<reference evidence="6 7" key="1">
    <citation type="submission" date="2020-04" db="EMBL/GenBank/DDBJ databases">
        <authorList>
            <person name="Yoon J."/>
        </authorList>
    </citation>
    <scope>NUCLEOTIDE SEQUENCE [LARGE SCALE GENOMIC DNA]</scope>
    <source>
        <strain evidence="6 7">KMU-115</strain>
    </source>
</reference>
<keyword evidence="3" id="KW-0547">Nucleotide-binding</keyword>